<dbReference type="PANTHER" id="PTHR47891">
    <property type="entry name" value="TRANSPORTER-RELATED"/>
    <property type="match status" value="1"/>
</dbReference>
<comment type="similarity">
    <text evidence="2">Belongs to the CorA metal ion transporter (MIT) (TC 1.A.35) family.</text>
</comment>
<dbReference type="InterPro" id="IPR047199">
    <property type="entry name" value="CorA-like"/>
</dbReference>
<feature type="transmembrane region" description="Helical" evidence="6">
    <location>
        <begin position="285"/>
        <end position="306"/>
    </location>
</feature>
<keyword evidence="3 6" id="KW-0812">Transmembrane</keyword>
<feature type="transmembrane region" description="Helical" evidence="6">
    <location>
        <begin position="253"/>
        <end position="273"/>
    </location>
</feature>
<keyword evidence="8" id="KW-1185">Reference proteome</keyword>
<evidence type="ECO:0000313" key="8">
    <source>
        <dbReference type="Proteomes" id="UP000782705"/>
    </source>
</evidence>
<dbReference type="SUPFAM" id="SSF143865">
    <property type="entry name" value="CorA soluble domain-like"/>
    <property type="match status" value="1"/>
</dbReference>
<evidence type="ECO:0000256" key="2">
    <source>
        <dbReference type="ARBA" id="ARBA00009765"/>
    </source>
</evidence>
<proteinExistence type="inferred from homology"/>
<evidence type="ECO:0000256" key="6">
    <source>
        <dbReference type="SAM" id="Phobius"/>
    </source>
</evidence>
<dbReference type="SUPFAM" id="SSF144083">
    <property type="entry name" value="Magnesium transport protein CorA, transmembrane region"/>
    <property type="match status" value="1"/>
</dbReference>
<dbReference type="InterPro" id="IPR002523">
    <property type="entry name" value="MgTranspt_CorA/ZnTranspt_ZntB"/>
</dbReference>
<evidence type="ECO:0000256" key="3">
    <source>
        <dbReference type="ARBA" id="ARBA00022692"/>
    </source>
</evidence>
<dbReference type="PANTHER" id="PTHR47891:SF1">
    <property type="entry name" value="CORA-MAGNESIUM AND COBALT TRANSPORTER"/>
    <property type="match status" value="1"/>
</dbReference>
<dbReference type="Gene3D" id="1.20.58.340">
    <property type="entry name" value="Magnesium transport protein CorA, transmembrane region"/>
    <property type="match status" value="2"/>
</dbReference>
<protein>
    <submittedName>
        <fullName evidence="7">Magnesium transporter</fullName>
    </submittedName>
</protein>
<dbReference type="InterPro" id="IPR045863">
    <property type="entry name" value="CorA_TM1_TM2"/>
</dbReference>
<dbReference type="CDD" id="cd12827">
    <property type="entry name" value="EcCorA_ZntB-like_u2"/>
    <property type="match status" value="1"/>
</dbReference>
<dbReference type="InterPro" id="IPR045861">
    <property type="entry name" value="CorA_cytoplasmic_dom"/>
</dbReference>
<keyword evidence="4 6" id="KW-1133">Transmembrane helix</keyword>
<organism evidence="7 8">
    <name type="scientific">Candidatus Enterococcus willemsii</name>
    <dbReference type="NCBI Taxonomy" id="1857215"/>
    <lineage>
        <taxon>Bacteria</taxon>
        <taxon>Bacillati</taxon>
        <taxon>Bacillota</taxon>
        <taxon>Bacilli</taxon>
        <taxon>Lactobacillales</taxon>
        <taxon>Enterococcaceae</taxon>
        <taxon>Enterococcus</taxon>
    </lineage>
</organism>
<comment type="caution">
    <text evidence="7">The sequence shown here is derived from an EMBL/GenBank/DDBJ whole genome shotgun (WGS) entry which is preliminary data.</text>
</comment>
<dbReference type="Pfam" id="PF01544">
    <property type="entry name" value="CorA"/>
    <property type="match status" value="1"/>
</dbReference>
<comment type="subcellular location">
    <subcellularLocation>
        <location evidence="1">Membrane</location>
        <topology evidence="1">Multi-pass membrane protein</topology>
    </subcellularLocation>
</comment>
<sequence>MMMYFQLDKEHGLKPSTTENYNWLVIDEESKDELPNIITQFHLPKDIFVAADSLDEISRMEYLEDTTLTHAISLVFFNLSSVNSSIEERISPISFILSEELLIIYVGKNRHFMEQLFEKQVPFHSFEQIILYALLNMNRHFIAGLKEIKQIIDKLDRAARKTTGSKELFQLADVEREIIFIAHVLADQNQTLDYLCKDHEFLERVNDQRLVFDVKLRQKQALKTVQIYQDLLKTIGDLFASMISNNLNQLMKYLESAALVLTIPTVIGGIWGMNTGGLPGKESPLGFFIVMVGMFILTVLTGVYLAKKNYFK</sequence>
<dbReference type="Proteomes" id="UP000782705">
    <property type="component" value="Unassembled WGS sequence"/>
</dbReference>
<dbReference type="RefSeq" id="WP_161901350.1">
    <property type="nucleotide sequence ID" value="NZ_MAEL01000020.1"/>
</dbReference>
<evidence type="ECO:0000313" key="7">
    <source>
        <dbReference type="EMBL" id="KAF1305232.1"/>
    </source>
</evidence>
<evidence type="ECO:0000256" key="4">
    <source>
        <dbReference type="ARBA" id="ARBA00022989"/>
    </source>
</evidence>
<evidence type="ECO:0000256" key="5">
    <source>
        <dbReference type="ARBA" id="ARBA00023136"/>
    </source>
</evidence>
<dbReference type="EMBL" id="MAEL01000020">
    <property type="protein sequence ID" value="KAF1305232.1"/>
    <property type="molecule type" value="Genomic_DNA"/>
</dbReference>
<accession>A0ABQ6Z1D0</accession>
<reference evidence="7 8" key="1">
    <citation type="submission" date="2016-06" db="EMBL/GenBank/DDBJ databases">
        <title>Four novel species of enterococci isolated from chicken manure.</title>
        <authorList>
            <person name="Van Tyne D."/>
        </authorList>
    </citation>
    <scope>NUCLEOTIDE SEQUENCE [LARGE SCALE GENOMIC DNA]</scope>
    <source>
        <strain evidence="7 8">CU12B</strain>
    </source>
</reference>
<gene>
    <name evidence="7" type="ORF">BAU17_13725</name>
</gene>
<name>A0ABQ6Z1D0_9ENTE</name>
<evidence type="ECO:0000256" key="1">
    <source>
        <dbReference type="ARBA" id="ARBA00004141"/>
    </source>
</evidence>
<keyword evidence="5 6" id="KW-0472">Membrane</keyword>